<evidence type="ECO:0000313" key="2">
    <source>
        <dbReference type="Proteomes" id="UP000272117"/>
    </source>
</evidence>
<gene>
    <name evidence="1" type="ORF">EFB08_11475</name>
</gene>
<accession>A0A3M9MMB5</accession>
<evidence type="ECO:0000313" key="1">
    <source>
        <dbReference type="EMBL" id="RNI26631.1"/>
    </source>
</evidence>
<comment type="caution">
    <text evidence="1">The sequence shown here is derived from an EMBL/GenBank/DDBJ whole genome shotgun (WGS) entry which is preliminary data.</text>
</comment>
<sequence length="77" mass="9138">MVVLKLWFSYIHVRNTYSIFYTMSKRKKTTVIKAEVPEEFKKEVKAVYNARGFKTEGEWLRSLARQDVQDFKSDKAA</sequence>
<organism evidence="1 2">
    <name type="scientific">Rufibacter latericius</name>
    <dbReference type="NCBI Taxonomy" id="2487040"/>
    <lineage>
        <taxon>Bacteria</taxon>
        <taxon>Pseudomonadati</taxon>
        <taxon>Bacteroidota</taxon>
        <taxon>Cytophagia</taxon>
        <taxon>Cytophagales</taxon>
        <taxon>Hymenobacteraceae</taxon>
        <taxon>Rufibacter</taxon>
    </lineage>
</organism>
<name>A0A3M9MMB5_9BACT</name>
<reference evidence="1 2" key="1">
    <citation type="submission" date="2018-11" db="EMBL/GenBank/DDBJ databases">
        <title>Rufibacter latericius sp. nov., isolated from water in Baiyang Lake.</title>
        <authorList>
            <person name="Yang Y."/>
        </authorList>
    </citation>
    <scope>NUCLEOTIDE SEQUENCE [LARGE SCALE GENOMIC DNA]</scope>
    <source>
        <strain evidence="1 2">R-22-1c-1</strain>
    </source>
</reference>
<dbReference type="EMBL" id="RJJD01000006">
    <property type="protein sequence ID" value="RNI26631.1"/>
    <property type="molecule type" value="Genomic_DNA"/>
</dbReference>
<proteinExistence type="predicted"/>
<keyword evidence="2" id="KW-1185">Reference proteome</keyword>
<dbReference type="Proteomes" id="UP000272117">
    <property type="component" value="Unassembled WGS sequence"/>
</dbReference>
<protein>
    <submittedName>
        <fullName evidence="1">Uncharacterized protein</fullName>
    </submittedName>
</protein>
<dbReference type="AlphaFoldDB" id="A0A3M9MMB5"/>